<dbReference type="RefSeq" id="WP_131310711.1">
    <property type="nucleotide sequence ID" value="NZ_SJFN01000027.1"/>
</dbReference>
<dbReference type="Pfam" id="PF00724">
    <property type="entry name" value="Oxidored_FMN"/>
    <property type="match status" value="1"/>
</dbReference>
<evidence type="ECO:0000256" key="1">
    <source>
        <dbReference type="ARBA" id="ARBA00001917"/>
    </source>
</evidence>
<dbReference type="GO" id="GO:0010181">
    <property type="term" value="F:FMN binding"/>
    <property type="evidence" value="ECO:0007669"/>
    <property type="project" value="InterPro"/>
</dbReference>
<sequence>MSELFSPLVVGDLTLPNRIIMAPLTRCRAAPGRVPTELNAEYYAQRADAGLILSEATAVTPQGVGYPDTPGLWTEAQVEGWKLVTAAVHAKGGRIFAQLWHVGRISDPLYLHGEVPVAPSAVQPAGHVNLVRPMKDFVTPRALELDEIPGVIAAYVEGARNAKLAGFDGVEIHAANGYLIDQFLQDKTNKRTDIYGGSIENRARLLLEVTDAVIAVWGKGRVGVHLAPRGDSNDAGDSNPAPLFTHVASELGKRGIAFIFTREYEGPDSLTPAMKAAFGGVVIANEKFTKASAEAAIAAGRADAVSWGKSYIANPDLVTRLRLDAPLQEIDFSTAYGIGGIGPKGYTDYPALTTVA</sequence>
<keyword evidence="6" id="KW-1185">Reference proteome</keyword>
<evidence type="ECO:0000313" key="5">
    <source>
        <dbReference type="EMBL" id="TBW35217.1"/>
    </source>
</evidence>
<comment type="cofactor">
    <cofactor evidence="1">
        <name>FMN</name>
        <dbReference type="ChEBI" id="CHEBI:58210"/>
    </cofactor>
</comment>
<keyword evidence="3" id="KW-0560">Oxidoreductase</keyword>
<evidence type="ECO:0000313" key="6">
    <source>
        <dbReference type="Proteomes" id="UP000292781"/>
    </source>
</evidence>
<dbReference type="InterPro" id="IPR001155">
    <property type="entry name" value="OxRdtase_FMN_N"/>
</dbReference>
<evidence type="ECO:0000256" key="2">
    <source>
        <dbReference type="ARBA" id="ARBA00005979"/>
    </source>
</evidence>
<dbReference type="SUPFAM" id="SSF51395">
    <property type="entry name" value="FMN-linked oxidoreductases"/>
    <property type="match status" value="1"/>
</dbReference>
<name>A0A4Q9VL02_9HYPH</name>
<dbReference type="GO" id="GO:0016628">
    <property type="term" value="F:oxidoreductase activity, acting on the CH-CH group of donors, NAD or NADP as acceptor"/>
    <property type="evidence" value="ECO:0007669"/>
    <property type="project" value="UniProtKB-ARBA"/>
</dbReference>
<dbReference type="EMBL" id="SJFN01000027">
    <property type="protein sequence ID" value="TBW35217.1"/>
    <property type="molecule type" value="Genomic_DNA"/>
</dbReference>
<gene>
    <name evidence="5" type="ORF">EYW49_16405</name>
</gene>
<protein>
    <submittedName>
        <fullName evidence="5">Alkene reductase</fullName>
    </submittedName>
</protein>
<dbReference type="Proteomes" id="UP000292781">
    <property type="component" value="Unassembled WGS sequence"/>
</dbReference>
<comment type="caution">
    <text evidence="5">The sequence shown here is derived from an EMBL/GenBank/DDBJ whole genome shotgun (WGS) entry which is preliminary data.</text>
</comment>
<evidence type="ECO:0000259" key="4">
    <source>
        <dbReference type="Pfam" id="PF00724"/>
    </source>
</evidence>
<dbReference type="OrthoDB" id="9804454at2"/>
<dbReference type="InterPro" id="IPR045247">
    <property type="entry name" value="Oye-like"/>
</dbReference>
<organism evidence="5 6">
    <name type="scientific">Siculibacillus lacustris</name>
    <dbReference type="NCBI Taxonomy" id="1549641"/>
    <lineage>
        <taxon>Bacteria</taxon>
        <taxon>Pseudomonadati</taxon>
        <taxon>Pseudomonadota</taxon>
        <taxon>Alphaproteobacteria</taxon>
        <taxon>Hyphomicrobiales</taxon>
        <taxon>Ancalomicrobiaceae</taxon>
        <taxon>Siculibacillus</taxon>
    </lineage>
</organism>
<dbReference type="InterPro" id="IPR013785">
    <property type="entry name" value="Aldolase_TIM"/>
</dbReference>
<reference evidence="5 6" key="1">
    <citation type="submission" date="2019-02" db="EMBL/GenBank/DDBJ databases">
        <title>Siculibacillus lacustris gen. nov., sp. nov., a new rosette-forming bacterium isolated from a freshwater crater lake (Lake St. Ana, Romania).</title>
        <authorList>
            <person name="Felfoldi T."/>
            <person name="Marton Z."/>
            <person name="Szabo A."/>
            <person name="Mentes A."/>
            <person name="Boka K."/>
            <person name="Marialigeti K."/>
            <person name="Mathe I."/>
            <person name="Koncz M."/>
            <person name="Schumann P."/>
            <person name="Toth E."/>
        </authorList>
    </citation>
    <scope>NUCLEOTIDE SEQUENCE [LARGE SCALE GENOMIC DNA]</scope>
    <source>
        <strain evidence="5 6">SA-279</strain>
    </source>
</reference>
<evidence type="ECO:0000256" key="3">
    <source>
        <dbReference type="ARBA" id="ARBA00023002"/>
    </source>
</evidence>
<feature type="domain" description="NADH:flavin oxidoreductase/NADH oxidase N-terminal" evidence="4">
    <location>
        <begin position="3"/>
        <end position="324"/>
    </location>
</feature>
<comment type="similarity">
    <text evidence="2">Belongs to the NADH:flavin oxidoreductase/NADH oxidase family.</text>
</comment>
<accession>A0A4Q9VL02</accession>
<dbReference type="AlphaFoldDB" id="A0A4Q9VL02"/>
<dbReference type="PANTHER" id="PTHR22893:SF98">
    <property type="entry name" value="OXIDOREDUCTASE"/>
    <property type="match status" value="1"/>
</dbReference>
<dbReference type="CDD" id="cd02933">
    <property type="entry name" value="OYE_like_FMN"/>
    <property type="match status" value="1"/>
</dbReference>
<dbReference type="GO" id="GO:0005829">
    <property type="term" value="C:cytosol"/>
    <property type="evidence" value="ECO:0007669"/>
    <property type="project" value="TreeGrafter"/>
</dbReference>
<dbReference type="Gene3D" id="3.20.20.70">
    <property type="entry name" value="Aldolase class I"/>
    <property type="match status" value="1"/>
</dbReference>
<proteinExistence type="inferred from homology"/>
<dbReference type="PANTHER" id="PTHR22893">
    <property type="entry name" value="NADH OXIDOREDUCTASE-RELATED"/>
    <property type="match status" value="1"/>
</dbReference>
<dbReference type="FunFam" id="3.20.20.70:FF:000059">
    <property type="entry name" value="N-ethylmaleimide reductase, FMN-linked"/>
    <property type="match status" value="1"/>
</dbReference>